<proteinExistence type="predicted"/>
<dbReference type="OrthoDB" id="5486437at2"/>
<feature type="transmembrane region" description="Helical" evidence="1">
    <location>
        <begin position="189"/>
        <end position="207"/>
    </location>
</feature>
<dbReference type="Proteomes" id="UP000197468">
    <property type="component" value="Unassembled WGS sequence"/>
</dbReference>
<protein>
    <submittedName>
        <fullName evidence="2">Sodium ABC transporter permease</fullName>
    </submittedName>
</protein>
<gene>
    <name evidence="2" type="ORF">CDN99_23150</name>
</gene>
<organism evidence="2 3">
    <name type="scientific">Roseateles aquatilis</name>
    <dbReference type="NCBI Taxonomy" id="431061"/>
    <lineage>
        <taxon>Bacteria</taxon>
        <taxon>Pseudomonadati</taxon>
        <taxon>Pseudomonadota</taxon>
        <taxon>Betaproteobacteria</taxon>
        <taxon>Burkholderiales</taxon>
        <taxon>Sphaerotilaceae</taxon>
        <taxon>Roseateles</taxon>
    </lineage>
</organism>
<evidence type="ECO:0000256" key="1">
    <source>
        <dbReference type="SAM" id="Phobius"/>
    </source>
</evidence>
<sequence length="392" mass="42196">MNIAFFKAFRTVFAKEIVDALRDRRTLLRLLIPSMLMGPLMLMLMSGLAASLQERAEQREILVVGIANAPTLRNFIERQTFTIKEAPADYETALRSARLTDPVLVVPDNFETLLAGGEQATVRIVSDSANQRAEAGVGAISRLMQSFSTERATLTLAMRGIGAQQLRPLDVQERDLASVQARATRLTQMLPMFIMMAVLYGALTAALDSTAGERERGSLEPLLVNPAPHAAIVAGKWAAVLMAGMLVAVLSNLSFLPGQWLMRSDALAAMFQFGWGEALRFLLLQIPLGAGLAAILMALAIRTKTFKEAQASTTLVITAVALTPMVAIVNPGGEASWHLWVPGLGQNQLMMQVLKGEALTFAKVMPTVIVGAALTIAGLAFVARSMRAAVAR</sequence>
<dbReference type="GO" id="GO:0016020">
    <property type="term" value="C:membrane"/>
    <property type="evidence" value="ECO:0007669"/>
    <property type="project" value="UniProtKB-SubCell"/>
</dbReference>
<dbReference type="PANTHER" id="PTHR43471:SF3">
    <property type="entry name" value="ABC TRANSPORTER PERMEASE PROTEIN NATB"/>
    <property type="match status" value="1"/>
</dbReference>
<evidence type="ECO:0000313" key="3">
    <source>
        <dbReference type="Proteomes" id="UP000197468"/>
    </source>
</evidence>
<keyword evidence="1" id="KW-1133">Transmembrane helix</keyword>
<dbReference type="Pfam" id="PF12679">
    <property type="entry name" value="ABC2_membrane_2"/>
    <property type="match status" value="1"/>
</dbReference>
<dbReference type="AlphaFoldDB" id="A0A246IY22"/>
<feature type="transmembrane region" description="Helical" evidence="1">
    <location>
        <begin position="364"/>
        <end position="383"/>
    </location>
</feature>
<reference evidence="2 3" key="1">
    <citation type="journal article" date="2008" name="Int. J. Syst. Evol. Microbiol.">
        <title>Description of Roseateles aquatilis sp. nov. and Roseateles terrae sp. nov., in the class Betaproteobacteria, and emended description of the genus Roseateles.</title>
        <authorList>
            <person name="Gomila M."/>
            <person name="Bowien B."/>
            <person name="Falsen E."/>
            <person name="Moore E.R."/>
            <person name="Lalucat J."/>
        </authorList>
    </citation>
    <scope>NUCLEOTIDE SEQUENCE [LARGE SCALE GENOMIC DNA]</scope>
    <source>
        <strain evidence="2 3">CCUG 48205</strain>
    </source>
</reference>
<keyword evidence="1" id="KW-0812">Transmembrane</keyword>
<feature type="transmembrane region" description="Helical" evidence="1">
    <location>
        <begin position="282"/>
        <end position="301"/>
    </location>
</feature>
<evidence type="ECO:0000313" key="2">
    <source>
        <dbReference type="EMBL" id="OWQ85104.1"/>
    </source>
</evidence>
<name>A0A246IY22_9BURK</name>
<dbReference type="GO" id="GO:0140359">
    <property type="term" value="F:ABC-type transporter activity"/>
    <property type="evidence" value="ECO:0007669"/>
    <property type="project" value="InterPro"/>
</dbReference>
<feature type="transmembrane region" description="Helical" evidence="1">
    <location>
        <begin position="313"/>
        <end position="333"/>
    </location>
</feature>
<dbReference type="PANTHER" id="PTHR43471">
    <property type="entry name" value="ABC TRANSPORTER PERMEASE"/>
    <property type="match status" value="1"/>
</dbReference>
<dbReference type="EMBL" id="NIOF01000014">
    <property type="protein sequence ID" value="OWQ85104.1"/>
    <property type="molecule type" value="Genomic_DNA"/>
</dbReference>
<feature type="transmembrane region" description="Helical" evidence="1">
    <location>
        <begin position="30"/>
        <end position="52"/>
    </location>
</feature>
<accession>A0A246IY22</accession>
<keyword evidence="1" id="KW-0472">Membrane</keyword>
<comment type="caution">
    <text evidence="2">The sequence shown here is derived from an EMBL/GenBank/DDBJ whole genome shotgun (WGS) entry which is preliminary data.</text>
</comment>
<dbReference type="RefSeq" id="WP_088387245.1">
    <property type="nucleotide sequence ID" value="NZ_NIOF01000014.1"/>
</dbReference>
<keyword evidence="3" id="KW-1185">Reference proteome</keyword>